<dbReference type="Proteomes" id="UP000775872">
    <property type="component" value="Unassembled WGS sequence"/>
</dbReference>
<name>A0A9N9Z781_9HYPO</name>
<evidence type="ECO:0008006" key="5">
    <source>
        <dbReference type="Google" id="ProtNLM"/>
    </source>
</evidence>
<dbReference type="PANTHER" id="PTHR10622">
    <property type="entry name" value="HET DOMAIN-CONTAINING PROTEIN"/>
    <property type="match status" value="1"/>
</dbReference>
<feature type="domain" description="DUF8212" evidence="2">
    <location>
        <begin position="223"/>
        <end position="250"/>
    </location>
</feature>
<evidence type="ECO:0000313" key="4">
    <source>
        <dbReference type="Proteomes" id="UP000775872"/>
    </source>
</evidence>
<gene>
    <name evidence="3" type="ORF">CSOL1703_00002205</name>
</gene>
<sequence length="542" mass="62023">MRLLNAHTLKLELFHASTPQKIQYATLSHTWGEDEVSFGDMENPAAAEQKLGFAKIRSACETTISYGLRYVWVDTCCIDKSSSAELSEAINSMFRWYKNSAFCFAYLSDLRPGQTVDQSALGTCKWFSRGWTLQELIAPKELVFFDQTWNRIGTKSDLKIEIESITGINHQILDRSCRLSSVAIAKRMSWASHRETTRVEDKAYSLLGLFDINMPMIYGEGPRAFIRLQEEILRMTTDLSIFAWRSAPNSSSYRGILAESPAEFRLCGSIELNTDQFRFRDEISLTNKGVKIHTAITRMEETDMFMLDLHCYDMASQTSPERLGIYLERELDTFYRKLPSALSTMESTFAAQAPRTIYLARTLTERMAELVYGFRELRIKFSFDEASRGSYTVENLLAVPELFWDQPGQCFYLPRFSNFLGFARFCITPDDRYSSLAPKSLLLVCNRIYGGQLHLDFREECQFQSEYGDGQWQKTINPFTNIEDYGPLGDPFSLNAICPGEREGGGRSATILLRDYVLRADMDKSDGQHLRINVHIEVIQTP</sequence>
<accession>A0A9N9Z781</accession>
<reference evidence="3 4" key="2">
    <citation type="submission" date="2021-10" db="EMBL/GenBank/DDBJ databases">
        <authorList>
            <person name="Piombo E."/>
        </authorList>
    </citation>
    <scope>NUCLEOTIDE SEQUENCE [LARGE SCALE GENOMIC DNA]</scope>
</reference>
<feature type="domain" description="Heterokaryon incompatibility" evidence="1">
    <location>
        <begin position="24"/>
        <end position="109"/>
    </location>
</feature>
<keyword evidence="4" id="KW-1185">Reference proteome</keyword>
<dbReference type="OrthoDB" id="20872at2759"/>
<proteinExistence type="predicted"/>
<dbReference type="Pfam" id="PF26640">
    <property type="entry name" value="DUF8212"/>
    <property type="match status" value="1"/>
</dbReference>
<dbReference type="InterPro" id="IPR010730">
    <property type="entry name" value="HET"/>
</dbReference>
<dbReference type="PANTHER" id="PTHR10622:SF12">
    <property type="entry name" value="HET DOMAIN-CONTAINING PROTEIN"/>
    <property type="match status" value="1"/>
</dbReference>
<evidence type="ECO:0000313" key="3">
    <source>
        <dbReference type="EMBL" id="CAH0050236.1"/>
    </source>
</evidence>
<dbReference type="Pfam" id="PF06985">
    <property type="entry name" value="HET"/>
    <property type="match status" value="1"/>
</dbReference>
<evidence type="ECO:0000259" key="1">
    <source>
        <dbReference type="Pfam" id="PF06985"/>
    </source>
</evidence>
<comment type="caution">
    <text evidence="3">The sequence shown here is derived from an EMBL/GenBank/DDBJ whole genome shotgun (WGS) entry which is preliminary data.</text>
</comment>
<dbReference type="EMBL" id="CABFOC020000035">
    <property type="protein sequence ID" value="CAH0050236.1"/>
    <property type="molecule type" value="Genomic_DNA"/>
</dbReference>
<dbReference type="InterPro" id="IPR058525">
    <property type="entry name" value="DUF8212"/>
</dbReference>
<dbReference type="AlphaFoldDB" id="A0A9N9Z781"/>
<protein>
    <recommendedName>
        <fullName evidence="5">Heterokaryon incompatibility domain-containing protein</fullName>
    </recommendedName>
</protein>
<evidence type="ECO:0000259" key="2">
    <source>
        <dbReference type="Pfam" id="PF26640"/>
    </source>
</evidence>
<organism evidence="3 4">
    <name type="scientific">Clonostachys solani</name>
    <dbReference type="NCBI Taxonomy" id="160281"/>
    <lineage>
        <taxon>Eukaryota</taxon>
        <taxon>Fungi</taxon>
        <taxon>Dikarya</taxon>
        <taxon>Ascomycota</taxon>
        <taxon>Pezizomycotina</taxon>
        <taxon>Sordariomycetes</taxon>
        <taxon>Hypocreomycetidae</taxon>
        <taxon>Hypocreales</taxon>
        <taxon>Bionectriaceae</taxon>
        <taxon>Clonostachys</taxon>
    </lineage>
</organism>
<reference evidence="4" key="1">
    <citation type="submission" date="2019-06" db="EMBL/GenBank/DDBJ databases">
        <authorList>
            <person name="Broberg M."/>
        </authorList>
    </citation>
    <scope>NUCLEOTIDE SEQUENCE [LARGE SCALE GENOMIC DNA]</scope>
</reference>